<gene>
    <name evidence="1" type="ORF">Taro_044749</name>
</gene>
<protein>
    <submittedName>
        <fullName evidence="1">Uncharacterized protein</fullName>
    </submittedName>
</protein>
<organism evidence="1 2">
    <name type="scientific">Colocasia esculenta</name>
    <name type="common">Wild taro</name>
    <name type="synonym">Arum esculentum</name>
    <dbReference type="NCBI Taxonomy" id="4460"/>
    <lineage>
        <taxon>Eukaryota</taxon>
        <taxon>Viridiplantae</taxon>
        <taxon>Streptophyta</taxon>
        <taxon>Embryophyta</taxon>
        <taxon>Tracheophyta</taxon>
        <taxon>Spermatophyta</taxon>
        <taxon>Magnoliopsida</taxon>
        <taxon>Liliopsida</taxon>
        <taxon>Araceae</taxon>
        <taxon>Aroideae</taxon>
        <taxon>Colocasieae</taxon>
        <taxon>Colocasia</taxon>
    </lineage>
</organism>
<dbReference type="PANTHER" id="PTHR36067">
    <property type="entry name" value="EXPRESSED PROTEIN"/>
    <property type="match status" value="1"/>
</dbReference>
<reference evidence="1" key="1">
    <citation type="submission" date="2017-07" db="EMBL/GenBank/DDBJ databases">
        <title>Taro Niue Genome Assembly and Annotation.</title>
        <authorList>
            <person name="Atibalentja N."/>
            <person name="Keating K."/>
            <person name="Fields C.J."/>
        </authorList>
    </citation>
    <scope>NUCLEOTIDE SEQUENCE</scope>
    <source>
        <strain evidence="1">Niue_2</strain>
        <tissue evidence="1">Leaf</tissue>
    </source>
</reference>
<proteinExistence type="predicted"/>
<dbReference type="EMBL" id="NMUH01005119">
    <property type="protein sequence ID" value="MQM11838.1"/>
    <property type="molecule type" value="Genomic_DNA"/>
</dbReference>
<dbReference type="PANTHER" id="PTHR36067:SF1">
    <property type="entry name" value="EXPRESSED PROTEIN"/>
    <property type="match status" value="1"/>
</dbReference>
<accession>A0A843WYW4</accession>
<comment type="caution">
    <text evidence="1">The sequence shown here is derived from an EMBL/GenBank/DDBJ whole genome shotgun (WGS) entry which is preliminary data.</text>
</comment>
<name>A0A843WYW4_COLES</name>
<sequence>MAEIALLVAEEYERMKRWHKGEAEDLNCALSSYFASLSKKGKADGASKEEVEMAVVVGLGLKGALEPRSPLGLAAMEGFFPA</sequence>
<dbReference type="AlphaFoldDB" id="A0A843WYW4"/>
<evidence type="ECO:0000313" key="2">
    <source>
        <dbReference type="Proteomes" id="UP000652761"/>
    </source>
</evidence>
<keyword evidence="2" id="KW-1185">Reference proteome</keyword>
<dbReference type="OrthoDB" id="735913at2759"/>
<dbReference type="Proteomes" id="UP000652761">
    <property type="component" value="Unassembled WGS sequence"/>
</dbReference>
<evidence type="ECO:0000313" key="1">
    <source>
        <dbReference type="EMBL" id="MQM11838.1"/>
    </source>
</evidence>